<keyword evidence="4" id="KW-1185">Reference proteome</keyword>
<dbReference type="AlphaFoldDB" id="A0AAN8WF05"/>
<feature type="compositionally biased region" description="Polar residues" evidence="2">
    <location>
        <begin position="111"/>
        <end position="136"/>
    </location>
</feature>
<reference evidence="3 4" key="1">
    <citation type="submission" date="2023-12" db="EMBL/GenBank/DDBJ databases">
        <title>A high-quality genome assembly for Dillenia turbinata (Dilleniales).</title>
        <authorList>
            <person name="Chanderbali A."/>
        </authorList>
    </citation>
    <scope>NUCLEOTIDE SEQUENCE [LARGE SCALE GENOMIC DNA]</scope>
    <source>
        <strain evidence="3">LSX21</strain>
        <tissue evidence="3">Leaf</tissue>
    </source>
</reference>
<dbReference type="PANTHER" id="PTHR12161">
    <property type="entry name" value="IST1 FAMILY MEMBER"/>
    <property type="match status" value="1"/>
</dbReference>
<gene>
    <name evidence="3" type="ORF">RJ641_000224</name>
</gene>
<evidence type="ECO:0000313" key="4">
    <source>
        <dbReference type="Proteomes" id="UP001370490"/>
    </source>
</evidence>
<dbReference type="Proteomes" id="UP001370490">
    <property type="component" value="Unassembled WGS sequence"/>
</dbReference>
<name>A0AAN8WF05_9MAGN</name>
<dbReference type="Pfam" id="PF03398">
    <property type="entry name" value="Ist1"/>
    <property type="match status" value="1"/>
</dbReference>
<dbReference type="PANTHER" id="PTHR12161:SF44">
    <property type="entry name" value="REGULATOR OF VPS4 ACTIVITY IN THE MVB PATHWAY PROTEIN"/>
    <property type="match status" value="1"/>
</dbReference>
<feature type="region of interest" description="Disordered" evidence="2">
    <location>
        <begin position="106"/>
        <end position="136"/>
    </location>
</feature>
<evidence type="ECO:0000256" key="1">
    <source>
        <dbReference type="ARBA" id="ARBA00005536"/>
    </source>
</evidence>
<dbReference type="InterPro" id="IPR042277">
    <property type="entry name" value="IST1-like"/>
</dbReference>
<accession>A0AAN8WF05</accession>
<sequence>MDQRGGGVLQGTVQIIGLAYKQLEQICECIACHISEIAASRCGELPEPYQLRLLFEERYGRKFVRNNANLHPGNFVSPQMVDTLSICSVPEDVKLRLASEITEDFGEEQAAAQNQSSETGKIESYNNESSWILENN</sequence>
<dbReference type="Gene3D" id="1.20.1260.60">
    <property type="entry name" value="Vacuolar protein sorting-associated protein Ist1"/>
    <property type="match status" value="1"/>
</dbReference>
<dbReference type="GO" id="GO:0015031">
    <property type="term" value="P:protein transport"/>
    <property type="evidence" value="ECO:0007669"/>
    <property type="project" value="InterPro"/>
</dbReference>
<proteinExistence type="inferred from homology"/>
<comment type="similarity">
    <text evidence="1">Belongs to the IST1 family.</text>
</comment>
<evidence type="ECO:0000313" key="3">
    <source>
        <dbReference type="EMBL" id="KAK6946751.1"/>
    </source>
</evidence>
<evidence type="ECO:0000256" key="2">
    <source>
        <dbReference type="SAM" id="MobiDB-lite"/>
    </source>
</evidence>
<dbReference type="EMBL" id="JBAMMX010000001">
    <property type="protein sequence ID" value="KAK6946751.1"/>
    <property type="molecule type" value="Genomic_DNA"/>
</dbReference>
<dbReference type="InterPro" id="IPR005061">
    <property type="entry name" value="Ist1"/>
</dbReference>
<organism evidence="3 4">
    <name type="scientific">Dillenia turbinata</name>
    <dbReference type="NCBI Taxonomy" id="194707"/>
    <lineage>
        <taxon>Eukaryota</taxon>
        <taxon>Viridiplantae</taxon>
        <taxon>Streptophyta</taxon>
        <taxon>Embryophyta</taxon>
        <taxon>Tracheophyta</taxon>
        <taxon>Spermatophyta</taxon>
        <taxon>Magnoliopsida</taxon>
        <taxon>eudicotyledons</taxon>
        <taxon>Gunneridae</taxon>
        <taxon>Pentapetalae</taxon>
        <taxon>Dilleniales</taxon>
        <taxon>Dilleniaceae</taxon>
        <taxon>Dillenia</taxon>
    </lineage>
</organism>
<protein>
    <submittedName>
        <fullName evidence="3">Vacuolar protein sorting-associated protein Ist1</fullName>
    </submittedName>
</protein>
<comment type="caution">
    <text evidence="3">The sequence shown here is derived from an EMBL/GenBank/DDBJ whole genome shotgun (WGS) entry which is preliminary data.</text>
</comment>